<dbReference type="CDD" id="cd12156">
    <property type="entry name" value="HPPR"/>
    <property type="match status" value="1"/>
</dbReference>
<evidence type="ECO:0000313" key="8">
    <source>
        <dbReference type="EMBL" id="GJD86719.1"/>
    </source>
</evidence>
<dbReference type="InterPro" id="IPR036291">
    <property type="entry name" value="NAD(P)-bd_dom_sf"/>
</dbReference>
<dbReference type="EMBL" id="BPQO01000001">
    <property type="protein sequence ID" value="GJD86719.1"/>
    <property type="molecule type" value="Genomic_DNA"/>
</dbReference>
<dbReference type="InterPro" id="IPR006140">
    <property type="entry name" value="D-isomer_DH_NAD-bd"/>
</dbReference>
<comment type="caution">
    <text evidence="8">The sequence shown here is derived from an EMBL/GenBank/DDBJ whole genome shotgun (WGS) entry which is preliminary data.</text>
</comment>
<dbReference type="InterPro" id="IPR006139">
    <property type="entry name" value="D-isomer_2_OHA_DH_cat_dom"/>
</dbReference>
<keyword evidence="1" id="KW-0521">NADP</keyword>
<keyword evidence="9" id="KW-1185">Reference proteome</keyword>
<feature type="domain" description="D-isomer specific 2-hydroxyacid dehydrogenase NAD-binding" evidence="7">
    <location>
        <begin position="112"/>
        <end position="284"/>
    </location>
</feature>
<dbReference type="PANTHER" id="PTHR10996">
    <property type="entry name" value="2-HYDROXYACID DEHYDROGENASE-RELATED"/>
    <property type="match status" value="1"/>
</dbReference>
<gene>
    <name evidence="8" type="ORF">BHAOGJBA_0215</name>
</gene>
<evidence type="ECO:0000313" key="9">
    <source>
        <dbReference type="Proteomes" id="UP001055247"/>
    </source>
</evidence>
<dbReference type="GO" id="GO:0030267">
    <property type="term" value="F:glyoxylate reductase (NADPH) activity"/>
    <property type="evidence" value="ECO:0007669"/>
    <property type="project" value="TreeGrafter"/>
</dbReference>
<dbReference type="Pfam" id="PF02826">
    <property type="entry name" value="2-Hacid_dh_C"/>
    <property type="match status" value="1"/>
</dbReference>
<keyword evidence="2 4" id="KW-0560">Oxidoreductase</keyword>
<feature type="region of interest" description="Disordered" evidence="5">
    <location>
        <begin position="314"/>
        <end position="340"/>
    </location>
</feature>
<dbReference type="InterPro" id="IPR050223">
    <property type="entry name" value="D-isomer_2-hydroxyacid_DH"/>
</dbReference>
<keyword evidence="3" id="KW-0520">NAD</keyword>
<evidence type="ECO:0000256" key="3">
    <source>
        <dbReference type="ARBA" id="ARBA00023027"/>
    </source>
</evidence>
<protein>
    <submittedName>
        <fullName evidence="8">2-ketogluconate reductase</fullName>
    </submittedName>
</protein>
<dbReference type="Pfam" id="PF00389">
    <property type="entry name" value="2-Hacid_dh"/>
    <property type="match status" value="1"/>
</dbReference>
<accession>A0AAV4ZE96</accession>
<proteinExistence type="inferred from homology"/>
<reference evidence="8" key="2">
    <citation type="submission" date="2021-08" db="EMBL/GenBank/DDBJ databases">
        <authorList>
            <person name="Tani A."/>
            <person name="Ola A."/>
            <person name="Ogura Y."/>
            <person name="Katsura K."/>
            <person name="Hayashi T."/>
        </authorList>
    </citation>
    <scope>NUCLEOTIDE SEQUENCE</scope>
    <source>
        <strain evidence="8">DSM 16372</strain>
    </source>
</reference>
<dbReference type="GO" id="GO:0051287">
    <property type="term" value="F:NAD binding"/>
    <property type="evidence" value="ECO:0007669"/>
    <property type="project" value="InterPro"/>
</dbReference>
<reference evidence="8" key="1">
    <citation type="journal article" date="2016" name="Front. Microbiol.">
        <title>Genome Sequence of the Piezophilic, Mesophilic Sulfate-Reducing Bacterium Desulfovibrio indicus J2T.</title>
        <authorList>
            <person name="Cao J."/>
            <person name="Maignien L."/>
            <person name="Shao Z."/>
            <person name="Alain K."/>
            <person name="Jebbar M."/>
        </authorList>
    </citation>
    <scope>NUCLEOTIDE SEQUENCE</scope>
    <source>
        <strain evidence="8">DSM 16372</strain>
    </source>
</reference>
<dbReference type="Proteomes" id="UP001055247">
    <property type="component" value="Unassembled WGS sequence"/>
</dbReference>
<evidence type="ECO:0000256" key="5">
    <source>
        <dbReference type="SAM" id="MobiDB-lite"/>
    </source>
</evidence>
<evidence type="ECO:0000259" key="6">
    <source>
        <dbReference type="Pfam" id="PF00389"/>
    </source>
</evidence>
<evidence type="ECO:0000256" key="4">
    <source>
        <dbReference type="RuleBase" id="RU003719"/>
    </source>
</evidence>
<dbReference type="PANTHER" id="PTHR10996:SF178">
    <property type="entry name" value="2-HYDROXYACID DEHYDROGENASE YGL185C-RELATED"/>
    <property type="match status" value="1"/>
</dbReference>
<dbReference type="GO" id="GO:0005829">
    <property type="term" value="C:cytosol"/>
    <property type="evidence" value="ECO:0007669"/>
    <property type="project" value="TreeGrafter"/>
</dbReference>
<feature type="domain" description="D-isomer specific 2-hydroxyacid dehydrogenase catalytic" evidence="6">
    <location>
        <begin position="9"/>
        <end position="315"/>
    </location>
</feature>
<dbReference type="SUPFAM" id="SSF52283">
    <property type="entry name" value="Formate/glycerate dehydrogenase catalytic domain-like"/>
    <property type="match status" value="1"/>
</dbReference>
<dbReference type="AlphaFoldDB" id="A0AAV4ZE96"/>
<organism evidence="8 9">
    <name type="scientific">Methylobacterium hispanicum</name>
    <dbReference type="NCBI Taxonomy" id="270350"/>
    <lineage>
        <taxon>Bacteria</taxon>
        <taxon>Pseudomonadati</taxon>
        <taxon>Pseudomonadota</taxon>
        <taxon>Alphaproteobacteria</taxon>
        <taxon>Hyphomicrobiales</taxon>
        <taxon>Methylobacteriaceae</taxon>
        <taxon>Methylobacterium</taxon>
    </lineage>
</organism>
<dbReference type="FunFam" id="3.40.50.720:FF:000213">
    <property type="entry name" value="Putative 2-hydroxyacid dehydrogenase"/>
    <property type="match status" value="1"/>
</dbReference>
<evidence type="ECO:0000256" key="1">
    <source>
        <dbReference type="ARBA" id="ARBA00022857"/>
    </source>
</evidence>
<sequence length="340" mass="35478">MSEPAPPEILMLRPMHPVVAEALGARLTLHRVDGAADPEALLREVAPRIRGLAVGAQTPVDGGLMDRLPKLEIVANFGVGYDTVDARAAAARGVVVTNTPDVLTDEVADLTLGLLLATLRRIPQADRYLRAGRWPQAPFPLSPSLRGRRIGILGLGRIGRAIARRLEGFGVEIAYHGRSRQADVPYAYHPTLVGLAEAVHVLIVVAPGGPGTAGLIDAAVLRGLGPEGVLINVARGSLVDEAALAAALADGTIQAAGLDVFADEPHVPADLVACDNAVLLPHVGSASHHTRAAMGRLVADNLLSWFEGRGPLTPVAETPWKAGAEPSEAPGPETSRKVEA</sequence>
<dbReference type="Gene3D" id="3.40.50.720">
    <property type="entry name" value="NAD(P)-binding Rossmann-like Domain"/>
    <property type="match status" value="2"/>
</dbReference>
<name>A0AAV4ZE96_9HYPH</name>
<comment type="similarity">
    <text evidence="4">Belongs to the D-isomer specific 2-hydroxyacid dehydrogenase family.</text>
</comment>
<evidence type="ECO:0000259" key="7">
    <source>
        <dbReference type="Pfam" id="PF02826"/>
    </source>
</evidence>
<dbReference type="GO" id="GO:0016618">
    <property type="term" value="F:hydroxypyruvate reductase [NAD(P)H] activity"/>
    <property type="evidence" value="ECO:0007669"/>
    <property type="project" value="TreeGrafter"/>
</dbReference>
<evidence type="ECO:0000256" key="2">
    <source>
        <dbReference type="ARBA" id="ARBA00023002"/>
    </source>
</evidence>
<dbReference type="SUPFAM" id="SSF51735">
    <property type="entry name" value="NAD(P)-binding Rossmann-fold domains"/>
    <property type="match status" value="1"/>
</dbReference>